<proteinExistence type="inferred from homology"/>
<evidence type="ECO:0000256" key="6">
    <source>
        <dbReference type="ARBA" id="ARBA00022989"/>
    </source>
</evidence>
<evidence type="ECO:0000256" key="11">
    <source>
        <dbReference type="SAM" id="Phobius"/>
    </source>
</evidence>
<keyword evidence="7" id="KW-0560">Oxidoreductase</keyword>
<dbReference type="PROSITE" id="PS51384">
    <property type="entry name" value="FAD_FR"/>
    <property type="match status" value="1"/>
</dbReference>
<comment type="similarity">
    <text evidence="2">Belongs to the ferric reductase (FRE) family.</text>
</comment>
<dbReference type="InterPro" id="IPR013112">
    <property type="entry name" value="FAD-bd_8"/>
</dbReference>
<keyword evidence="5" id="KW-0249">Electron transport</keyword>
<feature type="transmembrane region" description="Helical" evidence="11">
    <location>
        <begin position="249"/>
        <end position="269"/>
    </location>
</feature>
<feature type="transmembrane region" description="Helical" evidence="11">
    <location>
        <begin position="133"/>
        <end position="154"/>
    </location>
</feature>
<reference evidence="13" key="1">
    <citation type="journal article" date="2014" name="Genome Announc.">
        <title>Draft genome sequence of Rhodosporidium toruloides CECT1137, an oleaginous yeast of biotechnological interest.</title>
        <authorList>
            <person name="Morin N."/>
            <person name="Calcas X."/>
            <person name="Devillers H."/>
            <person name="Durrens P."/>
            <person name="Sherman D.J."/>
            <person name="Nicaud J.-M."/>
            <person name="Neuveglise C."/>
        </authorList>
    </citation>
    <scope>NUCLEOTIDE SEQUENCE</scope>
    <source>
        <strain evidence="13">CECT1137</strain>
    </source>
</reference>
<dbReference type="SUPFAM" id="SSF52343">
    <property type="entry name" value="Ferredoxin reductase-like, C-terminal NADP-linked domain"/>
    <property type="match status" value="1"/>
</dbReference>
<dbReference type="InterPro" id="IPR013121">
    <property type="entry name" value="Fe_red_NAD-bd_6"/>
</dbReference>
<dbReference type="CDD" id="cd06186">
    <property type="entry name" value="NOX_Duox_like_FAD_NADP"/>
    <property type="match status" value="1"/>
</dbReference>
<dbReference type="InterPro" id="IPR017927">
    <property type="entry name" value="FAD-bd_FR_type"/>
</dbReference>
<dbReference type="OrthoDB" id="4494341at2759"/>
<dbReference type="SFLD" id="SFLDS00052">
    <property type="entry name" value="Ferric_Reductase_Domain"/>
    <property type="match status" value="1"/>
</dbReference>
<dbReference type="InterPro" id="IPR013130">
    <property type="entry name" value="Fe3_Rdtase_TM_dom"/>
</dbReference>
<evidence type="ECO:0000256" key="10">
    <source>
        <dbReference type="ARBA" id="ARBA00023180"/>
    </source>
</evidence>
<evidence type="ECO:0000259" key="12">
    <source>
        <dbReference type="PROSITE" id="PS51384"/>
    </source>
</evidence>
<evidence type="ECO:0000256" key="5">
    <source>
        <dbReference type="ARBA" id="ARBA00022982"/>
    </source>
</evidence>
<dbReference type="Gene3D" id="3.40.50.80">
    <property type="entry name" value="Nucleotide-binding domain of ferredoxin-NADP reductase (FNR) module"/>
    <property type="match status" value="1"/>
</dbReference>
<sequence length="637" mass="71030">MSPLHPSTFLAAAAPATPGLSHVTRLTASTFVRTHETVRQQKADRSFALAYQYIIVAIIALLTIRNIARVIARRNRAWRLVLQKLNSLQMEKLGEQKEAYEPLGHRATWSAKMDAIVFLPLRSRWACGLENPLQVFLVLASIALNVGFVLAITLEYNGPQNSTWNTIHIVALRCGWMSMAQSPSVIALTGRNSLVRFLTGIDEQHLRFCHKLLAAWMALLGVVHTIDATCAQLVWFGGNGVGSLWLHNYLGRTGIAMIVGLILLCVFSLRPIRMRFYETFLVAHVTGVILVLVGIIYHVPSLRVWLYVPLGFWIFERVMRLVQTCSLSLLLQLKFRSPLVKASATLIEGAVVLRVPFKGEWQAGQHCFLHFLDPSFASTPTVWFQSHPFSIANVPTCTAAYDNGHHDMLFVMRTRKGMTKVLADRLAKSPTGTADLWCTVEGPYGGATDTEQFHEILLVAGGAGISHVMSMLADILYKARNSYSRATRVRVLWTVQNVEQSVWTLRELLNSAKTAYEAGVELQVELYVTRGMQTPSPQTVDLLYKELPQPPRPTLEQRRASVASMNSWHESPIVDALTILPGRPRIDHIVPRFVSNAQGKTLVVTCGPTAMAQAVRWEVTKLFSAYPVSLEVALFEC</sequence>
<keyword evidence="9 11" id="KW-0472">Membrane</keyword>
<keyword evidence="6 11" id="KW-1133">Transmembrane helix</keyword>
<dbReference type="GO" id="GO:0006879">
    <property type="term" value="P:intracellular iron ion homeostasis"/>
    <property type="evidence" value="ECO:0007669"/>
    <property type="project" value="TreeGrafter"/>
</dbReference>
<feature type="transmembrane region" description="Helical" evidence="11">
    <location>
        <begin position="166"/>
        <end position="188"/>
    </location>
</feature>
<evidence type="ECO:0000256" key="4">
    <source>
        <dbReference type="ARBA" id="ARBA00022692"/>
    </source>
</evidence>
<feature type="transmembrane region" description="Helical" evidence="11">
    <location>
        <begin position="281"/>
        <end position="299"/>
    </location>
</feature>
<keyword evidence="10" id="KW-0325">Glycoprotein</keyword>
<dbReference type="Pfam" id="PF01794">
    <property type="entry name" value="Ferric_reduct"/>
    <property type="match status" value="1"/>
</dbReference>
<feature type="transmembrane region" description="Helical" evidence="11">
    <location>
        <begin position="45"/>
        <end position="64"/>
    </location>
</feature>
<evidence type="ECO:0000256" key="3">
    <source>
        <dbReference type="ARBA" id="ARBA00022448"/>
    </source>
</evidence>
<keyword evidence="3" id="KW-0813">Transport</keyword>
<name>A0A061B7I8_RHOTO</name>
<dbReference type="Pfam" id="PF08030">
    <property type="entry name" value="NAD_binding_6"/>
    <property type="match status" value="1"/>
</dbReference>
<keyword evidence="4 11" id="KW-0812">Transmembrane</keyword>
<dbReference type="GO" id="GO:0015677">
    <property type="term" value="P:copper ion import"/>
    <property type="evidence" value="ECO:0007669"/>
    <property type="project" value="TreeGrafter"/>
</dbReference>
<evidence type="ECO:0000256" key="1">
    <source>
        <dbReference type="ARBA" id="ARBA00004141"/>
    </source>
</evidence>
<dbReference type="PANTHER" id="PTHR32361">
    <property type="entry name" value="FERRIC/CUPRIC REDUCTASE TRANSMEMBRANE COMPONENT"/>
    <property type="match status" value="1"/>
</dbReference>
<evidence type="ECO:0000256" key="2">
    <source>
        <dbReference type="ARBA" id="ARBA00006278"/>
    </source>
</evidence>
<evidence type="ECO:0000256" key="9">
    <source>
        <dbReference type="ARBA" id="ARBA00023136"/>
    </source>
</evidence>
<protein>
    <submittedName>
        <fullName evidence="13">RHTO0S11e05820g1_1</fullName>
    </submittedName>
</protein>
<evidence type="ECO:0000256" key="8">
    <source>
        <dbReference type="ARBA" id="ARBA00023065"/>
    </source>
</evidence>
<dbReference type="GO" id="GO:0000293">
    <property type="term" value="F:ferric-chelate reductase activity"/>
    <property type="evidence" value="ECO:0007669"/>
    <property type="project" value="UniProtKB-ARBA"/>
</dbReference>
<dbReference type="PANTHER" id="PTHR32361:SF9">
    <property type="entry name" value="FERRIC REDUCTASE TRANSMEMBRANE COMPONENT 3-RELATED"/>
    <property type="match status" value="1"/>
</dbReference>
<dbReference type="InterPro" id="IPR039261">
    <property type="entry name" value="FNR_nucleotide-bd"/>
</dbReference>
<dbReference type="SFLD" id="SFLDG01168">
    <property type="entry name" value="Ferric_reductase_subgroup_(FRE"/>
    <property type="match status" value="1"/>
</dbReference>
<keyword evidence="8" id="KW-0406">Ion transport</keyword>
<dbReference type="InterPro" id="IPR051410">
    <property type="entry name" value="Ferric/Cupric_Reductase"/>
</dbReference>
<gene>
    <name evidence="13" type="ORF">RHTO0S_11e05820g</name>
</gene>
<evidence type="ECO:0000313" key="13">
    <source>
        <dbReference type="EMBL" id="CDR45870.1"/>
    </source>
</evidence>
<comment type="subcellular location">
    <subcellularLocation>
        <location evidence="1">Membrane</location>
        <topology evidence="1">Multi-pass membrane protein</topology>
    </subcellularLocation>
</comment>
<dbReference type="Pfam" id="PF08022">
    <property type="entry name" value="FAD_binding_8"/>
    <property type="match status" value="1"/>
</dbReference>
<dbReference type="AlphaFoldDB" id="A0A061B7I8"/>
<dbReference type="GO" id="GO:0005886">
    <property type="term" value="C:plasma membrane"/>
    <property type="evidence" value="ECO:0007669"/>
    <property type="project" value="TreeGrafter"/>
</dbReference>
<dbReference type="GO" id="GO:0006826">
    <property type="term" value="P:iron ion transport"/>
    <property type="evidence" value="ECO:0007669"/>
    <property type="project" value="TreeGrafter"/>
</dbReference>
<accession>A0A061B7I8</accession>
<dbReference type="EMBL" id="LK052946">
    <property type="protein sequence ID" value="CDR45870.1"/>
    <property type="molecule type" value="Genomic_DNA"/>
</dbReference>
<organism evidence="13">
    <name type="scientific">Rhodotorula toruloides</name>
    <name type="common">Yeast</name>
    <name type="synonym">Rhodosporidium toruloides</name>
    <dbReference type="NCBI Taxonomy" id="5286"/>
    <lineage>
        <taxon>Eukaryota</taxon>
        <taxon>Fungi</taxon>
        <taxon>Dikarya</taxon>
        <taxon>Basidiomycota</taxon>
        <taxon>Pucciniomycotina</taxon>
        <taxon>Microbotryomycetes</taxon>
        <taxon>Sporidiobolales</taxon>
        <taxon>Sporidiobolaceae</taxon>
        <taxon>Rhodotorula</taxon>
    </lineage>
</organism>
<feature type="transmembrane region" description="Helical" evidence="11">
    <location>
        <begin position="213"/>
        <end position="237"/>
    </location>
</feature>
<evidence type="ECO:0000256" key="7">
    <source>
        <dbReference type="ARBA" id="ARBA00023002"/>
    </source>
</evidence>
<feature type="domain" description="FAD-binding FR-type" evidence="12">
    <location>
        <begin position="311"/>
        <end position="450"/>
    </location>
</feature>